<keyword evidence="2" id="KW-0813">Transport</keyword>
<feature type="transmembrane region" description="Helical" evidence="6">
    <location>
        <begin position="157"/>
        <end position="178"/>
    </location>
</feature>
<dbReference type="Pfam" id="PF13520">
    <property type="entry name" value="AA_permease_2"/>
    <property type="match status" value="1"/>
</dbReference>
<feature type="transmembrane region" description="Helical" evidence="6">
    <location>
        <begin position="227"/>
        <end position="248"/>
    </location>
</feature>
<dbReference type="InterPro" id="IPR002293">
    <property type="entry name" value="AA/rel_permease1"/>
</dbReference>
<dbReference type="EMBL" id="CAESAJ010000027">
    <property type="protein sequence ID" value="CAB4334017.1"/>
    <property type="molecule type" value="Genomic_DNA"/>
</dbReference>
<comment type="subcellular location">
    <subcellularLocation>
        <location evidence="1">Membrane</location>
        <topology evidence="1">Multi-pass membrane protein</topology>
    </subcellularLocation>
</comment>
<keyword evidence="3 6" id="KW-0812">Transmembrane</keyword>
<dbReference type="GO" id="GO:0022857">
    <property type="term" value="F:transmembrane transporter activity"/>
    <property type="evidence" value="ECO:0007669"/>
    <property type="project" value="InterPro"/>
</dbReference>
<evidence type="ECO:0000313" key="7">
    <source>
        <dbReference type="EMBL" id="CAB4334017.1"/>
    </source>
</evidence>
<feature type="transmembrane region" description="Helical" evidence="6">
    <location>
        <begin position="185"/>
        <end position="207"/>
    </location>
</feature>
<feature type="transmembrane region" description="Helical" evidence="6">
    <location>
        <begin position="439"/>
        <end position="458"/>
    </location>
</feature>
<feature type="transmembrane region" description="Helical" evidence="6">
    <location>
        <begin position="112"/>
        <end position="137"/>
    </location>
</feature>
<feature type="transmembrane region" description="Helical" evidence="6">
    <location>
        <begin position="470"/>
        <end position="494"/>
    </location>
</feature>
<evidence type="ECO:0000256" key="3">
    <source>
        <dbReference type="ARBA" id="ARBA00022692"/>
    </source>
</evidence>
<evidence type="ECO:0000256" key="2">
    <source>
        <dbReference type="ARBA" id="ARBA00022448"/>
    </source>
</evidence>
<gene>
    <name evidence="7" type="ORF">UFOPK3770_00424</name>
</gene>
<protein>
    <submittedName>
        <fullName evidence="7">Unannotated protein</fullName>
    </submittedName>
</protein>
<evidence type="ECO:0000256" key="4">
    <source>
        <dbReference type="ARBA" id="ARBA00022989"/>
    </source>
</evidence>
<name>A0A6J5YYJ6_9ZZZZ</name>
<keyword evidence="5 6" id="KW-0472">Membrane</keyword>
<feature type="transmembrane region" description="Helical" evidence="6">
    <location>
        <begin position="393"/>
        <end position="418"/>
    </location>
</feature>
<evidence type="ECO:0000256" key="1">
    <source>
        <dbReference type="ARBA" id="ARBA00004141"/>
    </source>
</evidence>
<feature type="transmembrane region" description="Helical" evidence="6">
    <location>
        <begin position="269"/>
        <end position="291"/>
    </location>
</feature>
<dbReference type="PANTHER" id="PTHR45649">
    <property type="entry name" value="AMINO-ACID PERMEASE BAT1"/>
    <property type="match status" value="1"/>
</dbReference>
<evidence type="ECO:0000256" key="5">
    <source>
        <dbReference type="ARBA" id="ARBA00023136"/>
    </source>
</evidence>
<sequence length="511" mass="54709">METNSSNLSTEQQIAADDKDLAKLGYKRELVRSLGSFSTFAIGFAFISILTGVFQLFGFAYTNGGPAMWWVWVIAVLGQLLFALSFGELAVKYPLAGSVYNWSKQIAKPMTSWLAGISLTLALTVSTAAVALAWQFVLPSIWSGFQFVGDGTGTYDVPTNAVILGGIMIALTTLVSLAGTKVVSIVNNIGVTIELVAVILMIVFLGLNAQRGVNVVMETNNTGANHSSGYLGAMLVSVLIGLYVMWGFDTAGSVSEETVNPRKTNPKAVIRALLASGVLGGLLILTALMAVGDLQAQELGSLGLTYVIKSVLGNAFGNLLLACVAIAIFVCALANQIGAVRMMYAMSRDNALPFGGALSRVSKKTESPVVPILVVAVIAMAVLISNIRQPQIFLVVTSCTVILALTSYSLVVGPLTLARMRNKWSQTESGYFSLGKYGLLVNAAAFVWGVTMIVNIAWPRQAIYNPFEPFHWYLQWGGILFPFGSLLIAAVLYTTYQRKRIGIRAEHRSGS</sequence>
<dbReference type="PIRSF" id="PIRSF006060">
    <property type="entry name" value="AA_transporter"/>
    <property type="match status" value="1"/>
</dbReference>
<dbReference type="AlphaFoldDB" id="A0A6J5YYJ6"/>
<feature type="transmembrane region" description="Helical" evidence="6">
    <location>
        <begin position="369"/>
        <end position="387"/>
    </location>
</feature>
<dbReference type="PANTHER" id="PTHR45649:SF26">
    <property type="entry name" value="OS04G0435100 PROTEIN"/>
    <property type="match status" value="1"/>
</dbReference>
<dbReference type="Gene3D" id="1.20.1740.10">
    <property type="entry name" value="Amino acid/polyamine transporter I"/>
    <property type="match status" value="1"/>
</dbReference>
<evidence type="ECO:0000256" key="6">
    <source>
        <dbReference type="SAM" id="Phobius"/>
    </source>
</evidence>
<accession>A0A6J5YYJ6</accession>
<reference evidence="7" key="1">
    <citation type="submission" date="2020-05" db="EMBL/GenBank/DDBJ databases">
        <authorList>
            <person name="Chiriac C."/>
            <person name="Salcher M."/>
            <person name="Ghai R."/>
            <person name="Kavagutti S V."/>
        </authorList>
    </citation>
    <scope>NUCLEOTIDE SEQUENCE</scope>
</reference>
<feature type="transmembrane region" description="Helical" evidence="6">
    <location>
        <begin position="67"/>
        <end position="91"/>
    </location>
</feature>
<feature type="transmembrane region" description="Helical" evidence="6">
    <location>
        <begin position="37"/>
        <end position="61"/>
    </location>
</feature>
<feature type="transmembrane region" description="Helical" evidence="6">
    <location>
        <begin position="311"/>
        <end position="334"/>
    </location>
</feature>
<keyword evidence="4 6" id="KW-1133">Transmembrane helix</keyword>
<dbReference type="GO" id="GO:0016020">
    <property type="term" value="C:membrane"/>
    <property type="evidence" value="ECO:0007669"/>
    <property type="project" value="UniProtKB-SubCell"/>
</dbReference>
<organism evidence="7">
    <name type="scientific">freshwater metagenome</name>
    <dbReference type="NCBI Taxonomy" id="449393"/>
    <lineage>
        <taxon>unclassified sequences</taxon>
        <taxon>metagenomes</taxon>
        <taxon>ecological metagenomes</taxon>
    </lineage>
</organism>
<proteinExistence type="predicted"/>